<evidence type="ECO:0000259" key="5">
    <source>
        <dbReference type="SMART" id="SM00861"/>
    </source>
</evidence>
<dbReference type="Gene3D" id="3.40.50.970">
    <property type="match status" value="1"/>
</dbReference>
<dbReference type="PANTHER" id="PTHR43257">
    <property type="entry name" value="PYRUVATE DEHYDROGENASE E1 COMPONENT BETA SUBUNIT"/>
    <property type="match status" value="1"/>
</dbReference>
<comment type="cofactor">
    <cofactor evidence="1">
        <name>thiamine diphosphate</name>
        <dbReference type="ChEBI" id="CHEBI:58937"/>
    </cofactor>
</comment>
<feature type="domain" description="Transketolase-like pyrimidine-binding" evidence="5">
    <location>
        <begin position="6"/>
        <end position="188"/>
    </location>
</feature>
<protein>
    <submittedName>
        <fullName evidence="6">Alpha-ketoacid dehydrogenase subunit beta</fullName>
        <ecNumber evidence="6">1.2.4.-</ecNumber>
    </submittedName>
</protein>
<dbReference type="RefSeq" id="WP_380139708.1">
    <property type="nucleotide sequence ID" value="NZ_JBHLUI010000012.1"/>
</dbReference>
<dbReference type="InterPro" id="IPR033248">
    <property type="entry name" value="Transketolase_C"/>
</dbReference>
<dbReference type="GO" id="GO:0016491">
    <property type="term" value="F:oxidoreductase activity"/>
    <property type="evidence" value="ECO:0007669"/>
    <property type="project" value="UniProtKB-KW"/>
</dbReference>
<dbReference type="Pfam" id="PF02780">
    <property type="entry name" value="Transketolase_C"/>
    <property type="match status" value="1"/>
</dbReference>
<keyword evidence="2 6" id="KW-0560">Oxidoreductase</keyword>
<evidence type="ECO:0000256" key="1">
    <source>
        <dbReference type="ARBA" id="ARBA00001964"/>
    </source>
</evidence>
<dbReference type="Proteomes" id="UP001589748">
    <property type="component" value="Unassembled WGS sequence"/>
</dbReference>
<gene>
    <name evidence="6" type="ORF">ACFFVI_02915</name>
</gene>
<comment type="caution">
    <text evidence="6">The sequence shown here is derived from an EMBL/GenBank/DDBJ whole genome shotgun (WGS) entry which is preliminary data.</text>
</comment>
<dbReference type="SUPFAM" id="SSF52518">
    <property type="entry name" value="Thiamin diphosphate-binding fold (THDP-binding)"/>
    <property type="match status" value="1"/>
</dbReference>
<dbReference type="SUPFAM" id="SSF52922">
    <property type="entry name" value="TK C-terminal domain-like"/>
    <property type="match status" value="1"/>
</dbReference>
<dbReference type="Pfam" id="PF02779">
    <property type="entry name" value="Transket_pyr"/>
    <property type="match status" value="1"/>
</dbReference>
<dbReference type="EC" id="1.2.4.-" evidence="6"/>
<dbReference type="EMBL" id="JBHMDM010000001">
    <property type="protein sequence ID" value="MFB9375912.1"/>
    <property type="molecule type" value="Genomic_DNA"/>
</dbReference>
<evidence type="ECO:0000313" key="6">
    <source>
        <dbReference type="EMBL" id="MFB9375912.1"/>
    </source>
</evidence>
<dbReference type="SMART" id="SM00861">
    <property type="entry name" value="Transket_pyr"/>
    <property type="match status" value="1"/>
</dbReference>
<keyword evidence="7" id="KW-1185">Reference proteome</keyword>
<name>A0ABV5LPD6_9ACTN</name>
<organism evidence="6 7">
    <name type="scientific">Kineococcus gynurae</name>
    <dbReference type="NCBI Taxonomy" id="452979"/>
    <lineage>
        <taxon>Bacteria</taxon>
        <taxon>Bacillati</taxon>
        <taxon>Actinomycetota</taxon>
        <taxon>Actinomycetes</taxon>
        <taxon>Kineosporiales</taxon>
        <taxon>Kineosporiaceae</taxon>
        <taxon>Kineococcus</taxon>
    </lineage>
</organism>
<dbReference type="PANTHER" id="PTHR43257:SF2">
    <property type="entry name" value="PYRUVATE DEHYDROGENASE E1 COMPONENT SUBUNIT BETA"/>
    <property type="match status" value="1"/>
</dbReference>
<feature type="region of interest" description="Disordered" evidence="4">
    <location>
        <begin position="329"/>
        <end position="355"/>
    </location>
</feature>
<keyword evidence="3" id="KW-0786">Thiamine pyrophosphate</keyword>
<feature type="compositionally biased region" description="Basic and acidic residues" evidence="4">
    <location>
        <begin position="337"/>
        <end position="347"/>
    </location>
</feature>
<dbReference type="InterPro" id="IPR009014">
    <property type="entry name" value="Transketo_C/PFOR_II"/>
</dbReference>
<sequence>MATSVMSYLGAIGAAQKEAMDADERVVIIGEDVEANVYGTTGAGKSRKEQGDFLQMYGRNRIRNTPISEEVIVGAAAGAAMTGLRPIVDLSYSSFLYMAMDQFVNQVAKNRYMFGGQASMPVVFRSAMFYGLNTGAHHSDRPYPMFMNVPGLKIIVPASPSDAKGLLRSAIDSDDPVLTFEACMLWGLKEEVEEDEYRVPLGVARTAREGTDVTVVAIATAVPEALKAAEALAQEGISVEVIDPRTLVPLDSRAILESVAKTGRLVVADPAHKTCGAAAEISAIVAEEAFDALKAPIARVVTPDTQIPFSPALEKQLYPNRESIADAIRRVTGTRGETPRADLRADDELSTTAAR</sequence>
<dbReference type="Gene3D" id="3.40.50.920">
    <property type="match status" value="1"/>
</dbReference>
<dbReference type="InterPro" id="IPR029061">
    <property type="entry name" value="THDP-binding"/>
</dbReference>
<evidence type="ECO:0000256" key="4">
    <source>
        <dbReference type="SAM" id="MobiDB-lite"/>
    </source>
</evidence>
<proteinExistence type="predicted"/>
<accession>A0ABV5LPD6</accession>
<dbReference type="InterPro" id="IPR005475">
    <property type="entry name" value="Transketolase-like_Pyr-bd"/>
</dbReference>
<evidence type="ECO:0000256" key="2">
    <source>
        <dbReference type="ARBA" id="ARBA00023002"/>
    </source>
</evidence>
<evidence type="ECO:0000313" key="7">
    <source>
        <dbReference type="Proteomes" id="UP001589748"/>
    </source>
</evidence>
<reference evidence="6 7" key="1">
    <citation type="submission" date="2024-09" db="EMBL/GenBank/DDBJ databases">
        <authorList>
            <person name="Sun Q."/>
            <person name="Mori K."/>
        </authorList>
    </citation>
    <scope>NUCLEOTIDE SEQUENCE [LARGE SCALE GENOMIC DNA]</scope>
    <source>
        <strain evidence="6 7">TISTR 1856</strain>
    </source>
</reference>
<evidence type="ECO:0000256" key="3">
    <source>
        <dbReference type="ARBA" id="ARBA00023052"/>
    </source>
</evidence>